<dbReference type="Proteomes" id="UP000184612">
    <property type="component" value="Unassembled WGS sequence"/>
</dbReference>
<dbReference type="OrthoDB" id="5637at2"/>
<dbReference type="STRING" id="1121345.SAMN02745217_00043"/>
<dbReference type="AlphaFoldDB" id="A0A1M7XW64"/>
<dbReference type="PROSITE" id="PS51257">
    <property type="entry name" value="PROKAR_LIPOPROTEIN"/>
    <property type="match status" value="1"/>
</dbReference>
<protein>
    <recommendedName>
        <fullName evidence="3">Lipoprotein</fullName>
    </recommendedName>
</protein>
<dbReference type="RefSeq" id="WP_139243233.1">
    <property type="nucleotide sequence ID" value="NZ_FRFD01000003.1"/>
</dbReference>
<evidence type="ECO:0000313" key="2">
    <source>
        <dbReference type="Proteomes" id="UP000184612"/>
    </source>
</evidence>
<name>A0A1M7XW64_9FIRM</name>
<sequence length="234" mass="25590">MKKRRMKLFGIVMAVILVVGGCGTKKTEVKTEKAFGTGIESSANPAETKEGTDEAQVKADIPMVDLPEGIKGVKAETAANGELRDLIVEDMEIPEDYLETTHYYYNYVDLNDDGEDEIFAIVTGPYTSGTGGSTAIWVSKQAGKLHIQEDFTIVNTPIIISDKIENGYHELIVPYYGNSKDQYSVLSYQDGEYINVPDGKIIDSLQGITGKAIIANDFIKESEAGIKGFNLMAE</sequence>
<accession>A0A1M7XW64</accession>
<gene>
    <name evidence="1" type="ORF">SAMN02745217_00043</name>
</gene>
<organism evidence="1 2">
    <name type="scientific">Anaerocolumna xylanovorans DSM 12503</name>
    <dbReference type="NCBI Taxonomy" id="1121345"/>
    <lineage>
        <taxon>Bacteria</taxon>
        <taxon>Bacillati</taxon>
        <taxon>Bacillota</taxon>
        <taxon>Clostridia</taxon>
        <taxon>Lachnospirales</taxon>
        <taxon>Lachnospiraceae</taxon>
        <taxon>Anaerocolumna</taxon>
    </lineage>
</organism>
<keyword evidence="2" id="KW-1185">Reference proteome</keyword>
<proteinExistence type="predicted"/>
<dbReference type="EMBL" id="FRFD01000003">
    <property type="protein sequence ID" value="SHO42971.1"/>
    <property type="molecule type" value="Genomic_DNA"/>
</dbReference>
<evidence type="ECO:0008006" key="3">
    <source>
        <dbReference type="Google" id="ProtNLM"/>
    </source>
</evidence>
<evidence type="ECO:0000313" key="1">
    <source>
        <dbReference type="EMBL" id="SHO42971.1"/>
    </source>
</evidence>
<reference evidence="1 2" key="1">
    <citation type="submission" date="2016-12" db="EMBL/GenBank/DDBJ databases">
        <authorList>
            <person name="Song W.-J."/>
            <person name="Kurnit D.M."/>
        </authorList>
    </citation>
    <scope>NUCLEOTIDE SEQUENCE [LARGE SCALE GENOMIC DNA]</scope>
    <source>
        <strain evidence="1 2">DSM 12503</strain>
    </source>
</reference>